<protein>
    <recommendedName>
        <fullName evidence="2">MRN complex-interacting protein N-terminal domain-containing protein</fullName>
    </recommendedName>
</protein>
<feature type="region of interest" description="Disordered" evidence="1">
    <location>
        <begin position="157"/>
        <end position="180"/>
    </location>
</feature>
<dbReference type="Gramene" id="PHT84050">
    <property type="protein sequence ID" value="PHT84050"/>
    <property type="gene ID" value="T459_12493"/>
</dbReference>
<sequence>MSMVFIAVHCFQCSTMQVKQQKKNSNKWTCVVCNQKQSVRKVFAQGYKAKEIRLFVQNFNMSRQFTDQLRREETETLEIGEQNLSCGSSKRTDWTEYLDAEEDAVENNENVSGDVMEPKVVTELPKELFRRSMLKNYSAVEGNFKPVFSKRNARKQSISQGQGYRNAQNTGVEPSKRQATMAPVISKWRDNRTAPLDISIQPATDGVCNLDEGINLYANENYTNEGDRGYRKSVQRIQLRTANKVSKWTEYITEDEDDCHSQFARGRGFTSELNEGISLYNHVNYINDEGNPGYSKSGQKIQPKTANKVSKWTEYITEDEDDCHSQFASGRGSTSDVNKWRGNTFETSLKDQRLDDEEIHPDFL</sequence>
<evidence type="ECO:0000256" key="1">
    <source>
        <dbReference type="SAM" id="MobiDB-lite"/>
    </source>
</evidence>
<reference evidence="3 4" key="2">
    <citation type="journal article" date="2017" name="Genome Biol.">
        <title>New reference genome sequences of hot pepper reveal the massive evolution of plant disease-resistance genes by retroduplication.</title>
        <authorList>
            <person name="Kim S."/>
            <person name="Park J."/>
            <person name="Yeom S.I."/>
            <person name="Kim Y.M."/>
            <person name="Seo E."/>
            <person name="Kim K.T."/>
            <person name="Kim M.S."/>
            <person name="Lee J.M."/>
            <person name="Cheong K."/>
            <person name="Shin H.S."/>
            <person name="Kim S.B."/>
            <person name="Han K."/>
            <person name="Lee J."/>
            <person name="Park M."/>
            <person name="Lee H.A."/>
            <person name="Lee H.Y."/>
            <person name="Lee Y."/>
            <person name="Oh S."/>
            <person name="Lee J.H."/>
            <person name="Choi E."/>
            <person name="Choi E."/>
            <person name="Lee S.E."/>
            <person name="Jeon J."/>
            <person name="Kim H."/>
            <person name="Choi G."/>
            <person name="Song H."/>
            <person name="Lee J."/>
            <person name="Lee S.C."/>
            <person name="Kwon J.K."/>
            <person name="Lee H.Y."/>
            <person name="Koo N."/>
            <person name="Hong Y."/>
            <person name="Kim R.W."/>
            <person name="Kang W.H."/>
            <person name="Huh J.H."/>
            <person name="Kang B.C."/>
            <person name="Yang T.J."/>
            <person name="Lee Y.H."/>
            <person name="Bennetzen J.L."/>
            <person name="Choi D."/>
        </authorList>
    </citation>
    <scope>NUCLEOTIDE SEQUENCE [LARGE SCALE GENOMIC DNA]</scope>
    <source>
        <strain evidence="4">cv. CM334</strain>
    </source>
</reference>
<dbReference type="KEGG" id="cann:107855584"/>
<dbReference type="InterPro" id="IPR032739">
    <property type="entry name" value="MRNIP"/>
</dbReference>
<dbReference type="Pfam" id="PF15749">
    <property type="entry name" value="MRNIP"/>
    <property type="match status" value="1"/>
</dbReference>
<dbReference type="EMBL" id="AYRZ02000004">
    <property type="protein sequence ID" value="PHT84050.1"/>
    <property type="molecule type" value="Genomic_DNA"/>
</dbReference>
<evidence type="ECO:0000313" key="3">
    <source>
        <dbReference type="EMBL" id="PHT84050.1"/>
    </source>
</evidence>
<dbReference type="PANTHER" id="PTHR15863:SF2">
    <property type="entry name" value="MRN COMPLEX-INTERACTING PROTEIN"/>
    <property type="match status" value="1"/>
</dbReference>
<dbReference type="GO" id="GO:0003682">
    <property type="term" value="F:chromatin binding"/>
    <property type="evidence" value="ECO:0000318"/>
    <property type="project" value="GO_Central"/>
</dbReference>
<keyword evidence="4" id="KW-1185">Reference proteome</keyword>
<dbReference type="STRING" id="4072.A0A1U8FJZ7"/>
<proteinExistence type="predicted"/>
<feature type="compositionally biased region" description="Polar residues" evidence="1">
    <location>
        <begin position="157"/>
        <end position="172"/>
    </location>
</feature>
<dbReference type="OMA" id="WTEYITE"/>
<dbReference type="PANTHER" id="PTHR15863">
    <property type="entry name" value="MRN COMPLEX-INTERACTING PROTEIN"/>
    <property type="match status" value="1"/>
</dbReference>
<organism evidence="3 4">
    <name type="scientific">Capsicum annuum</name>
    <name type="common">Capsicum pepper</name>
    <dbReference type="NCBI Taxonomy" id="4072"/>
    <lineage>
        <taxon>Eukaryota</taxon>
        <taxon>Viridiplantae</taxon>
        <taxon>Streptophyta</taxon>
        <taxon>Embryophyta</taxon>
        <taxon>Tracheophyta</taxon>
        <taxon>Spermatophyta</taxon>
        <taxon>Magnoliopsida</taxon>
        <taxon>eudicotyledons</taxon>
        <taxon>Gunneridae</taxon>
        <taxon>Pentapetalae</taxon>
        <taxon>asterids</taxon>
        <taxon>lamiids</taxon>
        <taxon>Solanales</taxon>
        <taxon>Solanaceae</taxon>
        <taxon>Solanoideae</taxon>
        <taxon>Capsiceae</taxon>
        <taxon>Capsicum</taxon>
    </lineage>
</organism>
<evidence type="ECO:0000313" key="4">
    <source>
        <dbReference type="Proteomes" id="UP000222542"/>
    </source>
</evidence>
<comment type="caution">
    <text evidence="3">The sequence shown here is derived from an EMBL/GenBank/DDBJ whole genome shotgun (WGS) entry which is preliminary data.</text>
</comment>
<gene>
    <name evidence="3" type="ORF">T459_12493</name>
</gene>
<dbReference type="OrthoDB" id="5960226at2759"/>
<feature type="domain" description="MRN complex-interacting protein N-terminal" evidence="2">
    <location>
        <begin position="8"/>
        <end position="83"/>
    </location>
</feature>
<dbReference type="GO" id="GO:0007095">
    <property type="term" value="P:mitotic G2 DNA damage checkpoint signaling"/>
    <property type="evidence" value="ECO:0000318"/>
    <property type="project" value="GO_Central"/>
</dbReference>
<name>A0A1U8FJZ7_CAPAN</name>
<dbReference type="InterPro" id="IPR049472">
    <property type="entry name" value="MRNIP_N"/>
</dbReference>
<dbReference type="GO" id="GO:0005634">
    <property type="term" value="C:nucleus"/>
    <property type="evidence" value="ECO:0000318"/>
    <property type="project" value="GO_Central"/>
</dbReference>
<dbReference type="AlphaFoldDB" id="A0A1U8FJZ7"/>
<reference evidence="3 4" key="1">
    <citation type="journal article" date="2014" name="Nat. Genet.">
        <title>Genome sequence of the hot pepper provides insights into the evolution of pungency in Capsicum species.</title>
        <authorList>
            <person name="Kim S."/>
            <person name="Park M."/>
            <person name="Yeom S.I."/>
            <person name="Kim Y.M."/>
            <person name="Lee J.M."/>
            <person name="Lee H.A."/>
            <person name="Seo E."/>
            <person name="Choi J."/>
            <person name="Cheong K."/>
            <person name="Kim K.T."/>
            <person name="Jung K."/>
            <person name="Lee G.W."/>
            <person name="Oh S.K."/>
            <person name="Bae C."/>
            <person name="Kim S.B."/>
            <person name="Lee H.Y."/>
            <person name="Kim S.Y."/>
            <person name="Kim M.S."/>
            <person name="Kang B.C."/>
            <person name="Jo Y.D."/>
            <person name="Yang H.B."/>
            <person name="Jeong H.J."/>
            <person name="Kang W.H."/>
            <person name="Kwon J.K."/>
            <person name="Shin C."/>
            <person name="Lim J.Y."/>
            <person name="Park J.H."/>
            <person name="Huh J.H."/>
            <person name="Kim J.S."/>
            <person name="Kim B.D."/>
            <person name="Cohen O."/>
            <person name="Paran I."/>
            <person name="Suh M.C."/>
            <person name="Lee S.B."/>
            <person name="Kim Y.K."/>
            <person name="Shin Y."/>
            <person name="Noh S.J."/>
            <person name="Park J."/>
            <person name="Seo Y.S."/>
            <person name="Kwon S.Y."/>
            <person name="Kim H.A."/>
            <person name="Park J.M."/>
            <person name="Kim H.J."/>
            <person name="Choi S.B."/>
            <person name="Bosland P.W."/>
            <person name="Reeves G."/>
            <person name="Jo S.H."/>
            <person name="Lee B.W."/>
            <person name="Cho H.T."/>
            <person name="Choi H.S."/>
            <person name="Lee M.S."/>
            <person name="Yu Y."/>
            <person name="Do Choi Y."/>
            <person name="Park B.S."/>
            <person name="van Deynze A."/>
            <person name="Ashrafi H."/>
            <person name="Hill T."/>
            <person name="Kim W.T."/>
            <person name="Pai H.S."/>
            <person name="Ahn H.K."/>
            <person name="Yeam I."/>
            <person name="Giovannoni J.J."/>
            <person name="Rose J.K."/>
            <person name="Sorensen I."/>
            <person name="Lee S.J."/>
            <person name="Kim R.W."/>
            <person name="Choi I.Y."/>
            <person name="Choi B.S."/>
            <person name="Lim J.S."/>
            <person name="Lee Y.H."/>
            <person name="Choi D."/>
        </authorList>
    </citation>
    <scope>NUCLEOTIDE SEQUENCE [LARGE SCALE GENOMIC DNA]</scope>
    <source>
        <strain evidence="4">cv. CM334</strain>
    </source>
</reference>
<dbReference type="Proteomes" id="UP000222542">
    <property type="component" value="Unassembled WGS sequence"/>
</dbReference>
<accession>A0A1U8FJZ7</accession>
<evidence type="ECO:0000259" key="2">
    <source>
        <dbReference type="Pfam" id="PF15749"/>
    </source>
</evidence>